<reference evidence="3" key="1">
    <citation type="submission" date="2021-02" db="EMBL/GenBank/DDBJ databases">
        <authorList>
            <person name="Nowell W R."/>
        </authorList>
    </citation>
    <scope>NUCLEOTIDE SEQUENCE</scope>
</reference>
<dbReference type="EMBL" id="CAJNOH010000002">
    <property type="protein sequence ID" value="CAF0726643.1"/>
    <property type="molecule type" value="Genomic_DNA"/>
</dbReference>
<gene>
    <name evidence="3" type="ORF">JXQ802_LOCUS1164</name>
    <name evidence="2" type="ORF">PYM288_LOCUS644</name>
</gene>
<protein>
    <submittedName>
        <fullName evidence="3">Uncharacterized protein</fullName>
    </submittedName>
</protein>
<evidence type="ECO:0000313" key="2">
    <source>
        <dbReference type="EMBL" id="CAF0726643.1"/>
    </source>
</evidence>
<feature type="transmembrane region" description="Helical" evidence="1">
    <location>
        <begin position="20"/>
        <end position="42"/>
    </location>
</feature>
<dbReference type="Proteomes" id="UP000663854">
    <property type="component" value="Unassembled WGS sequence"/>
</dbReference>
<comment type="caution">
    <text evidence="3">The sequence shown here is derived from an EMBL/GenBank/DDBJ whole genome shotgun (WGS) entry which is preliminary data.</text>
</comment>
<evidence type="ECO:0000313" key="3">
    <source>
        <dbReference type="EMBL" id="CAF0741694.1"/>
    </source>
</evidence>
<keyword evidence="1" id="KW-0812">Transmembrane</keyword>
<sequence length="71" mass="7915">MGDIYLRSMMEVFQSDRFTVLLIFGMLPAIILGSGSIATILVNRHGYRRITIIDACLAALGLFRSSFYANI</sequence>
<keyword evidence="1" id="KW-1133">Transmembrane helix</keyword>
<accession>A0A813NRV2</accession>
<evidence type="ECO:0000256" key="1">
    <source>
        <dbReference type="SAM" id="Phobius"/>
    </source>
</evidence>
<dbReference type="EMBL" id="CAJNOL010000012">
    <property type="protein sequence ID" value="CAF0741694.1"/>
    <property type="molecule type" value="Genomic_DNA"/>
</dbReference>
<keyword evidence="1" id="KW-0472">Membrane</keyword>
<organism evidence="3 4">
    <name type="scientific">Rotaria sordida</name>
    <dbReference type="NCBI Taxonomy" id="392033"/>
    <lineage>
        <taxon>Eukaryota</taxon>
        <taxon>Metazoa</taxon>
        <taxon>Spiralia</taxon>
        <taxon>Gnathifera</taxon>
        <taxon>Rotifera</taxon>
        <taxon>Eurotatoria</taxon>
        <taxon>Bdelloidea</taxon>
        <taxon>Philodinida</taxon>
        <taxon>Philodinidae</taxon>
        <taxon>Rotaria</taxon>
    </lineage>
</organism>
<name>A0A813NRV2_9BILA</name>
<dbReference type="AlphaFoldDB" id="A0A813NRV2"/>
<keyword evidence="4" id="KW-1185">Reference proteome</keyword>
<dbReference type="Proteomes" id="UP000663870">
    <property type="component" value="Unassembled WGS sequence"/>
</dbReference>
<proteinExistence type="predicted"/>
<evidence type="ECO:0000313" key="4">
    <source>
        <dbReference type="Proteomes" id="UP000663870"/>
    </source>
</evidence>